<dbReference type="InterPro" id="IPR000209">
    <property type="entry name" value="Peptidase_S8/S53_dom"/>
</dbReference>
<protein>
    <submittedName>
        <fullName evidence="7">S8 family peptidase</fullName>
    </submittedName>
</protein>
<dbReference type="InterPro" id="IPR023827">
    <property type="entry name" value="Peptidase_S8_Asp-AS"/>
</dbReference>
<dbReference type="Proteomes" id="UP000281726">
    <property type="component" value="Unassembled WGS sequence"/>
</dbReference>
<evidence type="ECO:0000256" key="2">
    <source>
        <dbReference type="ARBA" id="ARBA00022670"/>
    </source>
</evidence>
<dbReference type="EMBL" id="RBAK01000010">
    <property type="protein sequence ID" value="RKN42144.1"/>
    <property type="molecule type" value="Genomic_DNA"/>
</dbReference>
<dbReference type="CDD" id="cd04077">
    <property type="entry name" value="Peptidases_S8_PCSK9_ProteinaseK_like"/>
    <property type="match status" value="1"/>
</dbReference>
<evidence type="ECO:0000313" key="7">
    <source>
        <dbReference type="EMBL" id="RKN42144.1"/>
    </source>
</evidence>
<name>A0A3A9Z2Q4_9ACTN</name>
<evidence type="ECO:0000256" key="5">
    <source>
        <dbReference type="PROSITE-ProRule" id="PRU01240"/>
    </source>
</evidence>
<dbReference type="PANTHER" id="PTHR43806:SF11">
    <property type="entry name" value="CEREVISIN-RELATED"/>
    <property type="match status" value="1"/>
</dbReference>
<dbReference type="AlphaFoldDB" id="A0A3A9Z2Q4"/>
<dbReference type="PRINTS" id="PR00723">
    <property type="entry name" value="SUBTILISIN"/>
</dbReference>
<organism evidence="7 8">
    <name type="scientific">Micromonospora endolithica</name>
    <dbReference type="NCBI Taxonomy" id="230091"/>
    <lineage>
        <taxon>Bacteria</taxon>
        <taxon>Bacillati</taxon>
        <taxon>Actinomycetota</taxon>
        <taxon>Actinomycetes</taxon>
        <taxon>Micromonosporales</taxon>
        <taxon>Micromonosporaceae</taxon>
        <taxon>Micromonospora</taxon>
    </lineage>
</organism>
<feature type="active site" description="Charge relay system" evidence="5">
    <location>
        <position position="354"/>
    </location>
</feature>
<reference evidence="7 8" key="1">
    <citation type="journal article" date="2004" name="Syst. Appl. Microbiol.">
        <title>Cryptoendolithic actinomycetes from antarctic sandstone rock samples: Micromonospora endolithica sp. nov. and two isolates related to Micromonospora coerulea Jensen 1932.</title>
        <authorList>
            <person name="Hirsch P."/>
            <person name="Mevs U."/>
            <person name="Kroppenstedt R.M."/>
            <person name="Schumann P."/>
            <person name="Stackebrandt E."/>
        </authorList>
    </citation>
    <scope>NUCLEOTIDE SEQUENCE [LARGE SCALE GENOMIC DNA]</scope>
    <source>
        <strain evidence="7 8">JCM 12677</strain>
    </source>
</reference>
<feature type="domain" description="Peptidase S8/S53" evidence="6">
    <location>
        <begin position="168"/>
        <end position="387"/>
    </location>
</feature>
<accession>A0A3A9Z2Q4</accession>
<dbReference type="InterPro" id="IPR036852">
    <property type="entry name" value="Peptidase_S8/S53_dom_sf"/>
</dbReference>
<comment type="caution">
    <text evidence="7">The sequence shown here is derived from an EMBL/GenBank/DDBJ whole genome shotgun (WGS) entry which is preliminary data.</text>
</comment>
<keyword evidence="4 5" id="KW-0720">Serine protease</keyword>
<dbReference type="InterPro" id="IPR037045">
    <property type="entry name" value="S8pro/Inhibitor_I9_sf"/>
</dbReference>
<dbReference type="SUPFAM" id="SSF54897">
    <property type="entry name" value="Protease propeptides/inhibitors"/>
    <property type="match status" value="1"/>
</dbReference>
<proteinExistence type="inferred from homology"/>
<feature type="active site" description="Charge relay system" evidence="5">
    <location>
        <position position="202"/>
    </location>
</feature>
<dbReference type="InterPro" id="IPR050131">
    <property type="entry name" value="Peptidase_S8_subtilisin-like"/>
</dbReference>
<dbReference type="Gene3D" id="3.30.70.80">
    <property type="entry name" value="Peptidase S8 propeptide/proteinase inhibitor I9"/>
    <property type="match status" value="1"/>
</dbReference>
<dbReference type="GO" id="GO:0006508">
    <property type="term" value="P:proteolysis"/>
    <property type="evidence" value="ECO:0007669"/>
    <property type="project" value="UniProtKB-KW"/>
</dbReference>
<dbReference type="Gene3D" id="3.40.50.200">
    <property type="entry name" value="Peptidase S8/S53 domain"/>
    <property type="match status" value="1"/>
</dbReference>
<feature type="active site" description="Charge relay system" evidence="5">
    <location>
        <position position="170"/>
    </location>
</feature>
<evidence type="ECO:0000313" key="8">
    <source>
        <dbReference type="Proteomes" id="UP000281726"/>
    </source>
</evidence>
<dbReference type="PROSITE" id="PS00136">
    <property type="entry name" value="SUBTILASE_ASP"/>
    <property type="match status" value="1"/>
</dbReference>
<gene>
    <name evidence="7" type="ORF">D7223_23735</name>
</gene>
<dbReference type="Pfam" id="PF00082">
    <property type="entry name" value="Peptidase_S8"/>
    <property type="match status" value="1"/>
</dbReference>
<dbReference type="PANTHER" id="PTHR43806">
    <property type="entry name" value="PEPTIDASE S8"/>
    <property type="match status" value="1"/>
</dbReference>
<dbReference type="OrthoDB" id="9798386at2"/>
<evidence type="ECO:0000256" key="1">
    <source>
        <dbReference type="ARBA" id="ARBA00011073"/>
    </source>
</evidence>
<dbReference type="InterPro" id="IPR015500">
    <property type="entry name" value="Peptidase_S8_subtilisin-rel"/>
</dbReference>
<dbReference type="InterPro" id="IPR034193">
    <property type="entry name" value="PCSK9_ProteinaseK-like"/>
</dbReference>
<dbReference type="GO" id="GO:0005615">
    <property type="term" value="C:extracellular space"/>
    <property type="evidence" value="ECO:0007669"/>
    <property type="project" value="TreeGrafter"/>
</dbReference>
<sequence length="408" mass="40717">MTLPRTRWWRLAAATLLTVAAGGAATGVPAGAAPAEGRVLAAPAATAVAGSYLVVLRADAVRESGPQRRAAVARTAATIAARHGAHPGQVYADTVKGFQARMPAGVARRLAADPAVAWVEQDRMVRLAGPGVQLNPPSWGLDRIDQRRLPLDGRYAYPNTAPNVHAYVLDTGVRATHGDFGGRAGGGVDLVDGGPADDCNGHGTHLAGTVGGSRYGVAKEVRLRPVRVLGCTGSGSLAKVVAGIDWVTANAARPAVALLALGATASATLDAAVNRSVAAGIPYVVTAGSANADACAFSPARVPAALTVAGTTASDGRMPSGNYGSCLDLYAPGANIPSAWHTGDAAVAVLSGGSTAAAHVAGCVALALAANPTWTPAQVSAHLTGRATVGVVGSVVAGTPNRLLYCGP</sequence>
<dbReference type="FunFam" id="3.40.50.200:FF:000014">
    <property type="entry name" value="Proteinase K"/>
    <property type="match status" value="1"/>
</dbReference>
<dbReference type="SUPFAM" id="SSF52743">
    <property type="entry name" value="Subtilisin-like"/>
    <property type="match status" value="1"/>
</dbReference>
<dbReference type="GO" id="GO:0004252">
    <property type="term" value="F:serine-type endopeptidase activity"/>
    <property type="evidence" value="ECO:0007669"/>
    <property type="project" value="UniProtKB-UniRule"/>
</dbReference>
<evidence type="ECO:0000256" key="3">
    <source>
        <dbReference type="ARBA" id="ARBA00022801"/>
    </source>
</evidence>
<keyword evidence="3 5" id="KW-0378">Hydrolase</keyword>
<comment type="similarity">
    <text evidence="1 5">Belongs to the peptidase S8 family.</text>
</comment>
<dbReference type="PROSITE" id="PS51892">
    <property type="entry name" value="SUBTILASE"/>
    <property type="match status" value="1"/>
</dbReference>
<dbReference type="RefSeq" id="WP_120730635.1">
    <property type="nucleotide sequence ID" value="NZ_RBAK01000010.1"/>
</dbReference>
<evidence type="ECO:0000259" key="6">
    <source>
        <dbReference type="Pfam" id="PF00082"/>
    </source>
</evidence>
<keyword evidence="2 5" id="KW-0645">Protease</keyword>
<keyword evidence="8" id="KW-1185">Reference proteome</keyword>
<evidence type="ECO:0000256" key="4">
    <source>
        <dbReference type="ARBA" id="ARBA00022825"/>
    </source>
</evidence>